<keyword evidence="3" id="KW-0378">Hydrolase</keyword>
<dbReference type="Pfam" id="PF13847">
    <property type="entry name" value="Methyltransf_31"/>
    <property type="match status" value="1"/>
</dbReference>
<dbReference type="CDD" id="cd02440">
    <property type="entry name" value="AdoMet_MTases"/>
    <property type="match status" value="1"/>
</dbReference>
<dbReference type="Pfam" id="PF03663">
    <property type="entry name" value="Glyco_hydro_76"/>
    <property type="match status" value="1"/>
</dbReference>
<evidence type="ECO:0000259" key="2">
    <source>
        <dbReference type="Pfam" id="PF13847"/>
    </source>
</evidence>
<reference evidence="3" key="1">
    <citation type="journal article" date="2020" name="Stud. Mycol.">
        <title>101 Dothideomycetes genomes: a test case for predicting lifestyles and emergence of pathogens.</title>
        <authorList>
            <person name="Haridas S."/>
            <person name="Albert R."/>
            <person name="Binder M."/>
            <person name="Bloem J."/>
            <person name="Labutti K."/>
            <person name="Salamov A."/>
            <person name="Andreopoulos B."/>
            <person name="Baker S."/>
            <person name="Barry K."/>
            <person name="Bills G."/>
            <person name="Bluhm B."/>
            <person name="Cannon C."/>
            <person name="Castanera R."/>
            <person name="Culley D."/>
            <person name="Daum C."/>
            <person name="Ezra D."/>
            <person name="Gonzalez J."/>
            <person name="Henrissat B."/>
            <person name="Kuo A."/>
            <person name="Liang C."/>
            <person name="Lipzen A."/>
            <person name="Lutzoni F."/>
            <person name="Magnuson J."/>
            <person name="Mondo S."/>
            <person name="Nolan M."/>
            <person name="Ohm R."/>
            <person name="Pangilinan J."/>
            <person name="Park H.-J."/>
            <person name="Ramirez L."/>
            <person name="Alfaro M."/>
            <person name="Sun H."/>
            <person name="Tritt A."/>
            <person name="Yoshinaga Y."/>
            <person name="Zwiers L.-H."/>
            <person name="Turgeon B."/>
            <person name="Goodwin S."/>
            <person name="Spatafora J."/>
            <person name="Crous P."/>
            <person name="Grigoriev I."/>
        </authorList>
    </citation>
    <scope>NUCLEOTIDE SEQUENCE</scope>
    <source>
        <strain evidence="3">SCOH1-5</strain>
    </source>
</reference>
<dbReference type="OrthoDB" id="4104179at2759"/>
<keyword evidence="4" id="KW-1185">Reference proteome</keyword>
<dbReference type="PANTHER" id="PTHR47791">
    <property type="entry name" value="MEIOTICALLY UP-REGULATED GENE 191 PROTEIN"/>
    <property type="match status" value="1"/>
</dbReference>
<accession>A0A6A6FV41</accession>
<feature type="compositionally biased region" description="Basic and acidic residues" evidence="1">
    <location>
        <begin position="450"/>
        <end position="479"/>
    </location>
</feature>
<dbReference type="SUPFAM" id="SSF53335">
    <property type="entry name" value="S-adenosyl-L-methionine-dependent methyltransferases"/>
    <property type="match status" value="1"/>
</dbReference>
<dbReference type="PANTHER" id="PTHR47791:SF2">
    <property type="entry name" value="ENDO MANNANASE, GH76 FAMILY (EUROFUNG)"/>
    <property type="match status" value="1"/>
</dbReference>
<protein>
    <submittedName>
        <fullName evidence="3">Glycoside hydrolase family 76 protein</fullName>
    </submittedName>
</protein>
<feature type="region of interest" description="Disordered" evidence="1">
    <location>
        <begin position="448"/>
        <end position="479"/>
    </location>
</feature>
<evidence type="ECO:0000313" key="4">
    <source>
        <dbReference type="Proteomes" id="UP000799539"/>
    </source>
</evidence>
<dbReference type="Gene3D" id="1.50.10.20">
    <property type="match status" value="1"/>
</dbReference>
<dbReference type="Proteomes" id="UP000799539">
    <property type="component" value="Unassembled WGS sequence"/>
</dbReference>
<evidence type="ECO:0000256" key="1">
    <source>
        <dbReference type="SAM" id="MobiDB-lite"/>
    </source>
</evidence>
<feature type="domain" description="Methyltransferase" evidence="2">
    <location>
        <begin position="544"/>
        <end position="656"/>
    </location>
</feature>
<dbReference type="GO" id="GO:0005975">
    <property type="term" value="P:carbohydrate metabolic process"/>
    <property type="evidence" value="ECO:0007669"/>
    <property type="project" value="InterPro"/>
</dbReference>
<dbReference type="SUPFAM" id="SSF48208">
    <property type="entry name" value="Six-hairpin glycosidases"/>
    <property type="match status" value="1"/>
</dbReference>
<dbReference type="InterPro" id="IPR025714">
    <property type="entry name" value="Methyltranfer_dom"/>
</dbReference>
<sequence>MQSSYFEIWRGVWPAAIDWTAAVLNTHVASALTALSRALDAGTADASDAAQVDNELNRYFGQATAFYFGEDSFAVRQQAFDDMLWVVLAWLQHLRFMQTHSRLHYHFQPWHGVQFTAAFAHRAHIFYDLASRGWDDTLCGGGMIWNPTLEPYKNAITNQLWIAASVGMYLHFPGDDNSSPFMSESLEASDLQHAKPHDVHFLAAAVQGYRWLKHSNMTNTQGLYVDGFHISGRGRNRTQCNSRNEMVYSYNQGVILSALRGRWEGTGNTTYLQDGHDLVRNVVKATGWLVHPRLAPSETHEWAGLGRAGILEDFCDAEGDCSQDAQAFKGIYVHHLGQFCEPLPREPLYPGKTFAADKELAALHRASCQAYAPWIAHNARAALETRNSKGLFGGWWGASHGTYHPAALPSSAVDYRNNASELLHFPWASSTGGQQHLGPLAVTDQLPIAPRKDRSTSERHSGNDVHKNEGDWNDRGRGRTVETQGGGVALLVTFSWASFSRPPELLRMADDSSTDFTPDFRELDGFFNLRNVAANATHIIPYIKNDSRIIDVGCGIGSITLDLARRVPNGHVLGIDYSASSIAAARARAAASGLTNVEFMQADVYSLPSLIPSNSFDISHCHQLLVHLDRPIDALKSMSRVIRPGGIVATRDMHSQCTRPTTSAIQRNWELYHTLSRRRGAHPEAGLINSLWMHEAGFEWEHVSSGDVASLLVEPREKMLFAKAILPSFAVTYGLSIVSEEHEAWLKQFRRDILRWADMPESSFIWYDGWAIGKKSGH</sequence>
<proteinExistence type="predicted"/>
<dbReference type="AlphaFoldDB" id="A0A6A6FV41"/>
<dbReference type="InterPro" id="IPR053169">
    <property type="entry name" value="MUG_Protein"/>
</dbReference>
<gene>
    <name evidence="3" type="ORF">CERZMDRAFT_104161</name>
</gene>
<dbReference type="Gene3D" id="3.40.50.150">
    <property type="entry name" value="Vaccinia Virus protein VP39"/>
    <property type="match status" value="1"/>
</dbReference>
<name>A0A6A6FV41_9PEZI</name>
<dbReference type="GO" id="GO:0016787">
    <property type="term" value="F:hydrolase activity"/>
    <property type="evidence" value="ECO:0007669"/>
    <property type="project" value="UniProtKB-KW"/>
</dbReference>
<dbReference type="InterPro" id="IPR008928">
    <property type="entry name" value="6-hairpin_glycosidase_sf"/>
</dbReference>
<organism evidence="3 4">
    <name type="scientific">Cercospora zeae-maydis SCOH1-5</name>
    <dbReference type="NCBI Taxonomy" id="717836"/>
    <lineage>
        <taxon>Eukaryota</taxon>
        <taxon>Fungi</taxon>
        <taxon>Dikarya</taxon>
        <taxon>Ascomycota</taxon>
        <taxon>Pezizomycotina</taxon>
        <taxon>Dothideomycetes</taxon>
        <taxon>Dothideomycetidae</taxon>
        <taxon>Mycosphaerellales</taxon>
        <taxon>Mycosphaerellaceae</taxon>
        <taxon>Cercospora</taxon>
    </lineage>
</organism>
<dbReference type="InterPro" id="IPR005198">
    <property type="entry name" value="Glyco_hydro_76"/>
</dbReference>
<dbReference type="InterPro" id="IPR029063">
    <property type="entry name" value="SAM-dependent_MTases_sf"/>
</dbReference>
<evidence type="ECO:0000313" key="3">
    <source>
        <dbReference type="EMBL" id="KAF2217372.1"/>
    </source>
</evidence>
<dbReference type="EMBL" id="ML992662">
    <property type="protein sequence ID" value="KAF2217372.1"/>
    <property type="molecule type" value="Genomic_DNA"/>
</dbReference>